<organism evidence="1 2">
    <name type="scientific">Sphingobacterium detergens</name>
    <dbReference type="NCBI Taxonomy" id="1145106"/>
    <lineage>
        <taxon>Bacteria</taxon>
        <taxon>Pseudomonadati</taxon>
        <taxon>Bacteroidota</taxon>
        <taxon>Sphingobacteriia</taxon>
        <taxon>Sphingobacteriales</taxon>
        <taxon>Sphingobacteriaceae</taxon>
        <taxon>Sphingobacterium</taxon>
    </lineage>
</organism>
<dbReference type="InterPro" id="IPR013785">
    <property type="entry name" value="Aldolase_TIM"/>
</dbReference>
<comment type="caution">
    <text evidence="1">The sequence shown here is derived from an EMBL/GenBank/DDBJ whole genome shotgun (WGS) entry which is preliminary data.</text>
</comment>
<dbReference type="NCBIfam" id="TIGR04193">
    <property type="entry name" value="SPASM_w_grasp"/>
    <property type="match status" value="1"/>
</dbReference>
<keyword evidence="2" id="KW-1185">Reference proteome</keyword>
<gene>
    <name evidence="1" type="ORF">DFQ12_2069</name>
</gene>
<dbReference type="Gene3D" id="3.20.20.70">
    <property type="entry name" value="Aldolase class I"/>
    <property type="match status" value="1"/>
</dbReference>
<dbReference type="Proteomes" id="UP000286246">
    <property type="component" value="Unassembled WGS sequence"/>
</dbReference>
<proteinExistence type="predicted"/>
<reference evidence="1 2" key="1">
    <citation type="submission" date="2018-09" db="EMBL/GenBank/DDBJ databases">
        <title>Genomic Encyclopedia of Type Strains, Phase III (KMG-III): the genomes of soil and plant-associated and newly described type strains.</title>
        <authorList>
            <person name="Whitman W."/>
        </authorList>
    </citation>
    <scope>NUCLEOTIDE SEQUENCE [LARGE SCALE GENOMIC DNA]</scope>
    <source>
        <strain evidence="1 2">CECT 7938</strain>
    </source>
</reference>
<sequence length="343" mass="39974">MFDESIKDKYFKTYANCIPVKGASRSLICDVQRGSYDFITNDLYDILLDQSNAPIKDILSFYGDENEEVLLEYFDFLHSREYIFFCDPHELDLFPDLDLSWHSPSLLTNAIIDVGINFQHNFVKLFKEIEALGCKAIQIRFFRPTELTEVADILKLLEKTSIISIELFLPFIFNLNNTELYQLVLSNLRINMLVFHSAPRENYFDVKEEFNAKVIVTSQKINDESHCGVISKEYFTINIESFTESLNYNSCLNRKISIDQYGYIKNCPSLNITYGHTENDSLSSVIDSAQFTSYWKINKDQIEICKDCEFRYICTDCRAYTSNNNLYSKPAKCGYNPYTETWD</sequence>
<dbReference type="EMBL" id="RAPY01000001">
    <property type="protein sequence ID" value="RKE57191.1"/>
    <property type="molecule type" value="Genomic_DNA"/>
</dbReference>
<evidence type="ECO:0000313" key="1">
    <source>
        <dbReference type="EMBL" id="RKE57191.1"/>
    </source>
</evidence>
<dbReference type="InterPro" id="IPR058240">
    <property type="entry name" value="rSAM_sf"/>
</dbReference>
<dbReference type="AlphaFoldDB" id="A0A420BKA0"/>
<name>A0A420BKA0_SPHD1</name>
<protein>
    <submittedName>
        <fullName evidence="1">SPASM domain peptide maturase of grasp-with-spasm system</fullName>
    </submittedName>
</protein>
<evidence type="ECO:0000313" key="2">
    <source>
        <dbReference type="Proteomes" id="UP000286246"/>
    </source>
</evidence>
<dbReference type="SUPFAM" id="SSF102114">
    <property type="entry name" value="Radical SAM enzymes"/>
    <property type="match status" value="1"/>
</dbReference>
<dbReference type="OrthoDB" id="1073749at2"/>
<accession>A0A420BKA0</accession>
<dbReference type="InterPro" id="IPR026497">
    <property type="entry name" value="GRASP-with-SPASM"/>
</dbReference>
<dbReference type="RefSeq" id="WP_120258770.1">
    <property type="nucleotide sequence ID" value="NZ_RAPY01000001.1"/>
</dbReference>